<comment type="similarity">
    <text evidence="4">Belongs to the fatty acid desaturase type 1 family.</text>
</comment>
<feature type="transmembrane region" description="Helical" evidence="17">
    <location>
        <begin position="307"/>
        <end position="329"/>
    </location>
</feature>
<dbReference type="PANTHER" id="PTHR19353:SF30">
    <property type="entry name" value="DELTA 8-(E)-SPHINGOLIPID DESATURASE"/>
    <property type="match status" value="1"/>
</dbReference>
<dbReference type="Pfam" id="PF00487">
    <property type="entry name" value="FA_desaturase"/>
    <property type="match status" value="1"/>
</dbReference>
<keyword evidence="7" id="KW-0349">Heme</keyword>
<evidence type="ECO:0000259" key="18">
    <source>
        <dbReference type="SMART" id="SM01117"/>
    </source>
</evidence>
<dbReference type="Pfam" id="PF00173">
    <property type="entry name" value="Cyt-b5"/>
    <property type="match status" value="1"/>
</dbReference>
<evidence type="ECO:0000256" key="13">
    <source>
        <dbReference type="ARBA" id="ARBA00023004"/>
    </source>
</evidence>
<evidence type="ECO:0000256" key="6">
    <source>
        <dbReference type="ARBA" id="ARBA00016939"/>
    </source>
</evidence>
<feature type="transmembrane region" description="Helical" evidence="17">
    <location>
        <begin position="425"/>
        <end position="446"/>
    </location>
</feature>
<evidence type="ECO:0000256" key="3">
    <source>
        <dbReference type="ARBA" id="ARBA00004991"/>
    </source>
</evidence>
<dbReference type="InterPro" id="IPR005804">
    <property type="entry name" value="FA_desaturase_dom"/>
</dbReference>
<dbReference type="PIRSF" id="PIRSF015921">
    <property type="entry name" value="FA_sphinglp_des"/>
    <property type="match status" value="1"/>
</dbReference>
<feature type="domain" description="Cytochrome b5 heme-binding" evidence="18">
    <location>
        <begin position="47"/>
        <end position="121"/>
    </location>
</feature>
<dbReference type="EMBL" id="PUHQ01000047">
    <property type="protein sequence ID" value="KAG0660129.1"/>
    <property type="molecule type" value="Genomic_DNA"/>
</dbReference>
<dbReference type="GO" id="GO:0016717">
    <property type="term" value="F:oxidoreductase activity, acting on paired donors, with oxidation of a pair of donors resulting in the reduction of molecular oxygen to two molecules of water"/>
    <property type="evidence" value="ECO:0007669"/>
    <property type="project" value="TreeGrafter"/>
</dbReference>
<evidence type="ECO:0000256" key="8">
    <source>
        <dbReference type="ARBA" id="ARBA00022692"/>
    </source>
</evidence>
<keyword evidence="15 17" id="KW-0472">Membrane</keyword>
<keyword evidence="20" id="KW-1185">Reference proteome</keyword>
<evidence type="ECO:0000256" key="11">
    <source>
        <dbReference type="ARBA" id="ARBA00022989"/>
    </source>
</evidence>
<proteinExistence type="inferred from homology"/>
<feature type="region of interest" description="Disordered" evidence="16">
    <location>
        <begin position="151"/>
        <end position="174"/>
    </location>
</feature>
<evidence type="ECO:0000256" key="14">
    <source>
        <dbReference type="ARBA" id="ARBA00023098"/>
    </source>
</evidence>
<feature type="region of interest" description="Disordered" evidence="16">
    <location>
        <begin position="1"/>
        <end position="30"/>
    </location>
</feature>
<dbReference type="InterPro" id="IPR001199">
    <property type="entry name" value="Cyt_B5-like_heme/steroid-bd"/>
</dbReference>
<reference evidence="19 20" key="1">
    <citation type="submission" date="2020-11" db="EMBL/GenBank/DDBJ databases">
        <title>Kefir isolates.</title>
        <authorList>
            <person name="Marcisauskas S."/>
            <person name="Kim Y."/>
            <person name="Blasche S."/>
        </authorList>
    </citation>
    <scope>NUCLEOTIDE SEQUENCE [LARGE SCALE GENOMIC DNA]</scope>
    <source>
        <strain evidence="19 20">KR</strain>
    </source>
</reference>
<evidence type="ECO:0000256" key="5">
    <source>
        <dbReference type="ARBA" id="ARBA00012019"/>
    </source>
</evidence>
<evidence type="ECO:0000313" key="19">
    <source>
        <dbReference type="EMBL" id="KAG0660129.1"/>
    </source>
</evidence>
<dbReference type="GO" id="GO:0046872">
    <property type="term" value="F:metal ion binding"/>
    <property type="evidence" value="ECO:0007669"/>
    <property type="project" value="UniProtKB-KW"/>
</dbReference>
<dbReference type="CDD" id="cd03506">
    <property type="entry name" value="Delta6-FADS-like"/>
    <property type="match status" value="1"/>
</dbReference>
<keyword evidence="9" id="KW-0479">Metal-binding</keyword>
<evidence type="ECO:0000256" key="4">
    <source>
        <dbReference type="ARBA" id="ARBA00009295"/>
    </source>
</evidence>
<feature type="transmembrane region" description="Helical" evidence="17">
    <location>
        <begin position="243"/>
        <end position="264"/>
    </location>
</feature>
<dbReference type="GO" id="GO:0016020">
    <property type="term" value="C:membrane"/>
    <property type="evidence" value="ECO:0007669"/>
    <property type="project" value="UniProtKB-SubCell"/>
</dbReference>
<feature type="transmembrane region" description="Helical" evidence="17">
    <location>
        <begin position="452"/>
        <end position="472"/>
    </location>
</feature>
<dbReference type="AlphaFoldDB" id="A0A9P7B5T8"/>
<keyword evidence="8 17" id="KW-0812">Transmembrane</keyword>
<evidence type="ECO:0000256" key="12">
    <source>
        <dbReference type="ARBA" id="ARBA00023002"/>
    </source>
</evidence>
<dbReference type="InterPro" id="IPR036400">
    <property type="entry name" value="Cyt_B5-like_heme/steroid_sf"/>
</dbReference>
<dbReference type="OrthoDB" id="260091at2759"/>
<sequence length="637" mass="71806">MATSTATARVLQAEESPPPPASTRRASNRLPSAGVALPAQFDALPTLSRREVACRITRGELLVLHPPLVYRVPRAWLDLHPGGPHAILHYVGRDASCEIEAYHTARTVQERMARWVVAKVDVDDSDLGEGWRDMTPPIQLGKWPVPIPTITVSSPPPSPARKRTTLSQPGEAPTTTTTTVAAAAAAAVAPDVLTIDMVDPPLRPEDYEHLPLTPAYQAHLRRSVKRLYARIQSKGLDTPPRFLAGYGPSLVIYTTLALLSIWFYRRAVVSHSTFDYILAAVCLGAFYHQVTFVVHDAGHTALTGSWLIDRLWGIGLGDFMGGLSVGWWADNHNVHHLVTNAPEHDPDIQHLPFFAISTRFFESVRSTYYDRLVAFDGFAKFFLPHQHKLYYLIMCFARFNLFALSYTFLLTRWPGRRSPLFKLRILELVGIAFFWAWFGGIVLRGIDTAAHRWLYVIVTFAVTSPLHVQIVLSHFSQPISIFPPSSSPETDKLAIPRGSLELLESHPHRQLRTTMDISCPTYLDFLHGGLNFQTPHHFFPRIPRFRFRAVAKEIEQWVEEENALIEVRTEKDPETGIETETRWWEGQKLKEGEGIRYKKMTFVEGNRSVLGVLRDVAQQVELLAKVAEKDAKGELHH</sequence>
<evidence type="ECO:0000256" key="7">
    <source>
        <dbReference type="ARBA" id="ARBA00022617"/>
    </source>
</evidence>
<feature type="transmembrane region" description="Helical" evidence="17">
    <location>
        <begin position="276"/>
        <end position="295"/>
    </location>
</feature>
<evidence type="ECO:0000256" key="16">
    <source>
        <dbReference type="SAM" id="MobiDB-lite"/>
    </source>
</evidence>
<comment type="pathway">
    <text evidence="3">Sphingolipid metabolism.</text>
</comment>
<dbReference type="InterPro" id="IPR012171">
    <property type="entry name" value="Fatty_acid_desaturase"/>
</dbReference>
<dbReference type="Proteomes" id="UP000777482">
    <property type="component" value="Unassembled WGS sequence"/>
</dbReference>
<dbReference type="SUPFAM" id="SSF55856">
    <property type="entry name" value="Cytochrome b5-like heme/steroid binding domain"/>
    <property type="match status" value="1"/>
</dbReference>
<keyword evidence="12" id="KW-0560">Oxidoreductase</keyword>
<comment type="caution">
    <text evidence="19">The sequence shown here is derived from an EMBL/GenBank/DDBJ whole genome shotgun (WGS) entry which is preliminary data.</text>
</comment>
<dbReference type="PANTHER" id="PTHR19353">
    <property type="entry name" value="FATTY ACID DESATURASE 2"/>
    <property type="match status" value="1"/>
</dbReference>
<feature type="transmembrane region" description="Helical" evidence="17">
    <location>
        <begin position="389"/>
        <end position="413"/>
    </location>
</feature>
<protein>
    <recommendedName>
        <fullName evidence="6">Delta 8-(E)-sphingolipid desaturase</fullName>
        <ecNumber evidence="5">1.14.19.18</ecNumber>
    </recommendedName>
</protein>
<evidence type="ECO:0000313" key="20">
    <source>
        <dbReference type="Proteomes" id="UP000777482"/>
    </source>
</evidence>
<keyword evidence="11 17" id="KW-1133">Transmembrane helix</keyword>
<dbReference type="EC" id="1.14.19.18" evidence="5"/>
<dbReference type="GO" id="GO:0006665">
    <property type="term" value="P:sphingolipid metabolic process"/>
    <property type="evidence" value="ECO:0007669"/>
    <property type="project" value="UniProtKB-KW"/>
</dbReference>
<dbReference type="Gene3D" id="3.10.120.10">
    <property type="entry name" value="Cytochrome b5-like heme/steroid binding domain"/>
    <property type="match status" value="1"/>
</dbReference>
<evidence type="ECO:0000256" key="9">
    <source>
        <dbReference type="ARBA" id="ARBA00022723"/>
    </source>
</evidence>
<evidence type="ECO:0000256" key="17">
    <source>
        <dbReference type="SAM" id="Phobius"/>
    </source>
</evidence>
<evidence type="ECO:0000256" key="1">
    <source>
        <dbReference type="ARBA" id="ARBA00004141"/>
    </source>
</evidence>
<keyword evidence="13" id="KW-0408">Iron</keyword>
<gene>
    <name evidence="19" type="ORF">C6P46_004759</name>
</gene>
<keyword evidence="14" id="KW-0443">Lipid metabolism</keyword>
<evidence type="ECO:0000256" key="2">
    <source>
        <dbReference type="ARBA" id="ARBA00004760"/>
    </source>
</evidence>
<keyword evidence="10" id="KW-0746">Sphingolipid metabolism</keyword>
<name>A0A9P7B5T8_RHOMI</name>
<dbReference type="SMART" id="SM01117">
    <property type="entry name" value="Cyt-b5"/>
    <property type="match status" value="1"/>
</dbReference>
<evidence type="ECO:0000256" key="10">
    <source>
        <dbReference type="ARBA" id="ARBA00022919"/>
    </source>
</evidence>
<accession>A0A9P7B5T8</accession>
<comment type="pathway">
    <text evidence="2">Lipid metabolism; sphingolipid metabolism.</text>
</comment>
<evidence type="ECO:0000256" key="15">
    <source>
        <dbReference type="ARBA" id="ARBA00023136"/>
    </source>
</evidence>
<organism evidence="19 20">
    <name type="scientific">Rhodotorula mucilaginosa</name>
    <name type="common">Yeast</name>
    <name type="synonym">Rhodotorula rubra</name>
    <dbReference type="NCBI Taxonomy" id="5537"/>
    <lineage>
        <taxon>Eukaryota</taxon>
        <taxon>Fungi</taxon>
        <taxon>Dikarya</taxon>
        <taxon>Basidiomycota</taxon>
        <taxon>Pucciniomycotina</taxon>
        <taxon>Microbotryomycetes</taxon>
        <taxon>Sporidiobolales</taxon>
        <taxon>Sporidiobolaceae</taxon>
        <taxon>Rhodotorula</taxon>
    </lineage>
</organism>
<comment type="subcellular location">
    <subcellularLocation>
        <location evidence="1">Membrane</location>
        <topology evidence="1">Multi-pass membrane protein</topology>
    </subcellularLocation>
</comment>